<evidence type="ECO:0000256" key="1">
    <source>
        <dbReference type="SAM" id="MobiDB-lite"/>
    </source>
</evidence>
<evidence type="ECO:0000313" key="2">
    <source>
        <dbReference type="EMBL" id="GFF12893.1"/>
    </source>
</evidence>
<dbReference type="EMBL" id="BLJY01000002">
    <property type="protein sequence ID" value="GFF12893.1"/>
    <property type="molecule type" value="Genomic_DNA"/>
</dbReference>
<organism evidence="2 3">
    <name type="scientific">Aspergillus terreus</name>
    <dbReference type="NCBI Taxonomy" id="33178"/>
    <lineage>
        <taxon>Eukaryota</taxon>
        <taxon>Fungi</taxon>
        <taxon>Dikarya</taxon>
        <taxon>Ascomycota</taxon>
        <taxon>Pezizomycotina</taxon>
        <taxon>Eurotiomycetes</taxon>
        <taxon>Eurotiomycetidae</taxon>
        <taxon>Eurotiales</taxon>
        <taxon>Aspergillaceae</taxon>
        <taxon>Aspergillus</taxon>
        <taxon>Aspergillus subgen. Circumdati</taxon>
    </lineage>
</organism>
<proteinExistence type="predicted"/>
<dbReference type="PANTHER" id="PTHR34494">
    <property type="entry name" value="PROTEIN CBG25024"/>
    <property type="match status" value="1"/>
</dbReference>
<dbReference type="PANTHER" id="PTHR34494:SF1">
    <property type="entry name" value="PROTEIN CBG25024"/>
    <property type="match status" value="1"/>
</dbReference>
<accession>A0A5M3YX76</accession>
<dbReference type="AlphaFoldDB" id="A0A5M3YX76"/>
<gene>
    <name evidence="2" type="ORF">ATEIFO6365_0002000300</name>
</gene>
<keyword evidence="3" id="KW-1185">Reference proteome</keyword>
<sequence>MFEGKGSRPMNPHRLLPHNSCPMMPDCRAHTITLPNLFLGCAQSLPVVGEVLTAAEVGSKTAVGAVCDLCGDHKAAQDLRDGAQKSWENYKDVSLITSNIRAVAAEIEGDDKEAKRLWSRQGEALSEFGKNAPVLGHAIGIGYYIAGNSAEGDHCMMVATRTTVVAGVTFATGAAGPLICAGAAVAAGAGCDVVETGINSLGQGKYAPVGGLAAIETARNGGSADDFFNAFVGPVTDAASGALYGRSGGRITRASVRQAKTGPHPVTPTPAATDPPRLSMTESLSEYRRFEPSGRPQASRDQVEMVNPNAFRSFTTWDDMIEDLKPSTKYDFVRLESGAYRRIAHPDSARIGEVLQKWVGHTSLVDEIGWNGSSAVVVAAGEIIVDSSGKIANINHLSGHFKVPVRIFSEQVGKSVPKSAIKMVQSPVMMRLILFATSIPDLPTIEYVVVYTSYVLAIVTENDGKPQNPLRSSKFLVLWREEGVEGEGENEKIETLSFMHKTSGEAAYENVTSNNKMLYTTSYETWTVPQGLSGPSLKELKDRAQSVVGVIRFWGRPQP</sequence>
<reference evidence="2 3" key="1">
    <citation type="submission" date="2020-01" db="EMBL/GenBank/DDBJ databases">
        <title>Aspergillus terreus IFO 6365 whole genome shotgun sequence.</title>
        <authorList>
            <person name="Kanamasa S."/>
            <person name="Takahashi H."/>
        </authorList>
    </citation>
    <scope>NUCLEOTIDE SEQUENCE [LARGE SCALE GENOMIC DNA]</scope>
    <source>
        <strain evidence="2 3">IFO 6365</strain>
    </source>
</reference>
<protein>
    <submittedName>
        <fullName evidence="2">Uncharacterized protein</fullName>
    </submittedName>
</protein>
<name>A0A5M3YX76_ASPTE</name>
<feature type="compositionally biased region" description="Low complexity" evidence="1">
    <location>
        <begin position="261"/>
        <end position="276"/>
    </location>
</feature>
<dbReference type="OrthoDB" id="4693074at2759"/>
<feature type="region of interest" description="Disordered" evidence="1">
    <location>
        <begin position="256"/>
        <end position="278"/>
    </location>
</feature>
<comment type="caution">
    <text evidence="2">The sequence shown here is derived from an EMBL/GenBank/DDBJ whole genome shotgun (WGS) entry which is preliminary data.</text>
</comment>
<evidence type="ECO:0000313" key="3">
    <source>
        <dbReference type="Proteomes" id="UP000452235"/>
    </source>
</evidence>
<dbReference type="Proteomes" id="UP000452235">
    <property type="component" value="Unassembled WGS sequence"/>
</dbReference>